<dbReference type="Proteomes" id="UP000593562">
    <property type="component" value="Unassembled WGS sequence"/>
</dbReference>
<evidence type="ECO:0000256" key="8">
    <source>
        <dbReference type="RuleBase" id="RU000461"/>
    </source>
</evidence>
<dbReference type="InParanoid" id="A0A7J7CPW0"/>
<dbReference type="OrthoDB" id="2789670at2759"/>
<keyword evidence="7 8" id="KW-0349">Heme</keyword>
<sequence length="490" mass="56729">MMNLCKEELFLFINAYYGFILVAVVSLGVTVLLVSKDVRLRERRDISIPGQLGLPFFGEIFSFLSASNSTKGTYEFVRLRRLWYGLWFKTRILGKIHVFVPSTEGAKRILTNEFGLFKKEFVKPMGDFVGKKSLFSAPAESHKRIRRLLSDPFSMNSLHRFVEEFDNMLVQRLKKLEENGKSFSMLEFCMKLTFDAICNMLMGIMDENLLRQIDRDSKCVSDALLSFPLMIPGTRYYKGIKARDRLMERFREIIDRRRSGMECQDDFLQSMLSRDSYPSDEKLDDSEIMDNILTMLLAGQTTTAATLMWCVKFLDDNREVQDKLREEQLHISQNKARGYSLSMEDVKSMSYGVKVVKETLRMANVVLWYPRVALEDCTIEGFEIKKGWRLNIDASYIHYDPELYKDPTQFNPLRFDEIQKPYSLIPFGSGPRTCIGMNLAKVAMLVFLHRLTTGYRWTVDDPDPSLEKKAFVPRLRSGLPVTLKPLEGGR</sequence>
<evidence type="ECO:0000313" key="11">
    <source>
        <dbReference type="Proteomes" id="UP000593562"/>
    </source>
</evidence>
<dbReference type="Pfam" id="PF00067">
    <property type="entry name" value="p450"/>
    <property type="match status" value="1"/>
</dbReference>
<protein>
    <submittedName>
        <fullName evidence="10">Abscisic acid 8'-hydroxylase 3-like</fullName>
    </submittedName>
</protein>
<comment type="similarity">
    <text evidence="2 8">Belongs to the cytochrome P450 family.</text>
</comment>
<feature type="transmembrane region" description="Helical" evidence="9">
    <location>
        <begin position="15"/>
        <end position="34"/>
    </location>
</feature>
<evidence type="ECO:0000256" key="6">
    <source>
        <dbReference type="ARBA" id="ARBA00023004"/>
    </source>
</evidence>
<dbReference type="PRINTS" id="PR00463">
    <property type="entry name" value="EP450I"/>
</dbReference>
<dbReference type="GO" id="GO:0004497">
    <property type="term" value="F:monooxygenase activity"/>
    <property type="evidence" value="ECO:0007669"/>
    <property type="project" value="UniProtKB-KW"/>
</dbReference>
<dbReference type="PANTHER" id="PTHR24286:SF235">
    <property type="entry name" value="CYTOCHROME P450"/>
    <property type="match status" value="1"/>
</dbReference>
<keyword evidence="4 7" id="KW-0479">Metal-binding</keyword>
<comment type="subcellular location">
    <subcellularLocation>
        <location evidence="1">Membrane</location>
        <topology evidence="1">Single-pass membrane protein</topology>
    </subcellularLocation>
</comment>
<dbReference type="InterPro" id="IPR001128">
    <property type="entry name" value="Cyt_P450"/>
</dbReference>
<dbReference type="GO" id="GO:0016705">
    <property type="term" value="F:oxidoreductase activity, acting on paired donors, with incorporation or reduction of molecular oxygen"/>
    <property type="evidence" value="ECO:0007669"/>
    <property type="project" value="InterPro"/>
</dbReference>
<evidence type="ECO:0000256" key="4">
    <source>
        <dbReference type="ARBA" id="ARBA00022723"/>
    </source>
</evidence>
<keyword evidence="8" id="KW-0503">Monooxygenase</keyword>
<reference evidence="10 11" key="1">
    <citation type="journal article" date="2020" name="Nat. Commun.">
        <title>Genome of Tripterygium wilfordii and identification of cytochrome P450 involved in triptolide biosynthesis.</title>
        <authorList>
            <person name="Tu L."/>
            <person name="Su P."/>
            <person name="Zhang Z."/>
            <person name="Gao L."/>
            <person name="Wang J."/>
            <person name="Hu T."/>
            <person name="Zhou J."/>
            <person name="Zhang Y."/>
            <person name="Zhao Y."/>
            <person name="Liu Y."/>
            <person name="Song Y."/>
            <person name="Tong Y."/>
            <person name="Lu Y."/>
            <person name="Yang J."/>
            <person name="Xu C."/>
            <person name="Jia M."/>
            <person name="Peters R.J."/>
            <person name="Huang L."/>
            <person name="Gao W."/>
        </authorList>
    </citation>
    <scope>NUCLEOTIDE SEQUENCE [LARGE SCALE GENOMIC DNA]</scope>
    <source>
        <strain evidence="11">cv. XIE 37</strain>
        <tissue evidence="10">Leaf</tissue>
    </source>
</reference>
<keyword evidence="9" id="KW-0472">Membrane</keyword>
<comment type="cofactor">
    <cofactor evidence="7">
        <name>heme</name>
        <dbReference type="ChEBI" id="CHEBI:30413"/>
    </cofactor>
</comment>
<dbReference type="FunFam" id="1.10.630.10:FF:000086">
    <property type="entry name" value="cytochrome P450 90A1-like isoform X1"/>
    <property type="match status" value="1"/>
</dbReference>
<keyword evidence="5 9" id="KW-1133">Transmembrane helix</keyword>
<evidence type="ECO:0000256" key="1">
    <source>
        <dbReference type="ARBA" id="ARBA00004167"/>
    </source>
</evidence>
<dbReference type="InterPro" id="IPR036396">
    <property type="entry name" value="Cyt_P450_sf"/>
</dbReference>
<dbReference type="GO" id="GO:0016132">
    <property type="term" value="P:brassinosteroid biosynthetic process"/>
    <property type="evidence" value="ECO:0007669"/>
    <property type="project" value="TreeGrafter"/>
</dbReference>
<dbReference type="EMBL" id="JAAARO010000014">
    <property type="protein sequence ID" value="KAF5736009.1"/>
    <property type="molecule type" value="Genomic_DNA"/>
</dbReference>
<dbReference type="AlphaFoldDB" id="A0A7J7CPW0"/>
<dbReference type="Gene3D" id="1.10.630.10">
    <property type="entry name" value="Cytochrome P450"/>
    <property type="match status" value="1"/>
</dbReference>
<evidence type="ECO:0000256" key="2">
    <source>
        <dbReference type="ARBA" id="ARBA00010617"/>
    </source>
</evidence>
<dbReference type="CDD" id="cd11043">
    <property type="entry name" value="CYP90-like"/>
    <property type="match status" value="1"/>
</dbReference>
<feature type="binding site" description="axial binding residue" evidence="7">
    <location>
        <position position="434"/>
    </location>
    <ligand>
        <name>heme</name>
        <dbReference type="ChEBI" id="CHEBI:30413"/>
    </ligand>
    <ligandPart>
        <name>Fe</name>
        <dbReference type="ChEBI" id="CHEBI:18248"/>
    </ligandPart>
</feature>
<evidence type="ECO:0000313" key="10">
    <source>
        <dbReference type="EMBL" id="KAF5736009.1"/>
    </source>
</evidence>
<comment type="caution">
    <text evidence="10">The sequence shown here is derived from an EMBL/GenBank/DDBJ whole genome shotgun (WGS) entry which is preliminary data.</text>
</comment>
<proteinExistence type="inferred from homology"/>
<name>A0A7J7CPW0_TRIWF</name>
<keyword evidence="11" id="KW-1185">Reference proteome</keyword>
<dbReference type="GO" id="GO:0016125">
    <property type="term" value="P:sterol metabolic process"/>
    <property type="evidence" value="ECO:0007669"/>
    <property type="project" value="TreeGrafter"/>
</dbReference>
<gene>
    <name evidence="10" type="ORF">HS088_TW14G00141</name>
</gene>
<keyword evidence="3 9" id="KW-0812">Transmembrane</keyword>
<dbReference type="PROSITE" id="PS00086">
    <property type="entry name" value="CYTOCHROME_P450"/>
    <property type="match status" value="1"/>
</dbReference>
<dbReference type="PRINTS" id="PR00385">
    <property type="entry name" value="P450"/>
</dbReference>
<keyword evidence="6 7" id="KW-0408">Iron</keyword>
<dbReference type="GO" id="GO:0005506">
    <property type="term" value="F:iron ion binding"/>
    <property type="evidence" value="ECO:0007669"/>
    <property type="project" value="InterPro"/>
</dbReference>
<dbReference type="GO" id="GO:0010268">
    <property type="term" value="P:brassinosteroid homeostasis"/>
    <property type="evidence" value="ECO:0007669"/>
    <property type="project" value="TreeGrafter"/>
</dbReference>
<keyword evidence="8" id="KW-0560">Oxidoreductase</keyword>
<dbReference type="PANTHER" id="PTHR24286">
    <property type="entry name" value="CYTOCHROME P450 26"/>
    <property type="match status" value="1"/>
</dbReference>
<evidence type="ECO:0000256" key="5">
    <source>
        <dbReference type="ARBA" id="ARBA00022989"/>
    </source>
</evidence>
<dbReference type="SUPFAM" id="SSF48264">
    <property type="entry name" value="Cytochrome P450"/>
    <property type="match status" value="1"/>
</dbReference>
<evidence type="ECO:0000256" key="7">
    <source>
        <dbReference type="PIRSR" id="PIRSR602401-1"/>
    </source>
</evidence>
<accession>A0A7J7CPW0</accession>
<evidence type="ECO:0000256" key="9">
    <source>
        <dbReference type="SAM" id="Phobius"/>
    </source>
</evidence>
<evidence type="ECO:0000256" key="3">
    <source>
        <dbReference type="ARBA" id="ARBA00022692"/>
    </source>
</evidence>
<dbReference type="InterPro" id="IPR017972">
    <property type="entry name" value="Cyt_P450_CS"/>
</dbReference>
<dbReference type="GO" id="GO:0020037">
    <property type="term" value="F:heme binding"/>
    <property type="evidence" value="ECO:0007669"/>
    <property type="project" value="InterPro"/>
</dbReference>
<dbReference type="InterPro" id="IPR002401">
    <property type="entry name" value="Cyt_P450_E_grp-I"/>
</dbReference>
<dbReference type="GO" id="GO:0016020">
    <property type="term" value="C:membrane"/>
    <property type="evidence" value="ECO:0007669"/>
    <property type="project" value="UniProtKB-SubCell"/>
</dbReference>
<organism evidence="10 11">
    <name type="scientific">Tripterygium wilfordii</name>
    <name type="common">Thunder God vine</name>
    <dbReference type="NCBI Taxonomy" id="458696"/>
    <lineage>
        <taxon>Eukaryota</taxon>
        <taxon>Viridiplantae</taxon>
        <taxon>Streptophyta</taxon>
        <taxon>Embryophyta</taxon>
        <taxon>Tracheophyta</taxon>
        <taxon>Spermatophyta</taxon>
        <taxon>Magnoliopsida</taxon>
        <taxon>eudicotyledons</taxon>
        <taxon>Gunneridae</taxon>
        <taxon>Pentapetalae</taxon>
        <taxon>rosids</taxon>
        <taxon>fabids</taxon>
        <taxon>Celastrales</taxon>
        <taxon>Celastraceae</taxon>
        <taxon>Tripterygium</taxon>
    </lineage>
</organism>